<dbReference type="PIRSF" id="PIRSF002741">
    <property type="entry name" value="MppA"/>
    <property type="match status" value="1"/>
</dbReference>
<dbReference type="SUPFAM" id="SSF53850">
    <property type="entry name" value="Periplasmic binding protein-like II"/>
    <property type="match status" value="1"/>
</dbReference>
<keyword evidence="4 5" id="KW-0732">Signal</keyword>
<proteinExistence type="inferred from homology"/>
<dbReference type="GO" id="GO:0030288">
    <property type="term" value="C:outer membrane-bounded periplasmic space"/>
    <property type="evidence" value="ECO:0007669"/>
    <property type="project" value="UniProtKB-ARBA"/>
</dbReference>
<evidence type="ECO:0000313" key="8">
    <source>
        <dbReference type="Proteomes" id="UP000636264"/>
    </source>
</evidence>
<reference evidence="7" key="1">
    <citation type="journal article" date="2014" name="Int. J. Syst. Evol. Microbiol.">
        <title>Complete genome sequence of Corynebacterium casei LMG S-19264T (=DSM 44701T), isolated from a smear-ripened cheese.</title>
        <authorList>
            <consortium name="US DOE Joint Genome Institute (JGI-PGF)"/>
            <person name="Walter F."/>
            <person name="Albersmeier A."/>
            <person name="Kalinowski J."/>
            <person name="Ruckert C."/>
        </authorList>
    </citation>
    <scope>NUCLEOTIDE SEQUENCE</scope>
    <source>
        <strain evidence="7">CGMCC 1.15320</strain>
    </source>
</reference>
<feature type="domain" description="Solute-binding protein family 5" evidence="6">
    <location>
        <begin position="83"/>
        <end position="450"/>
    </location>
</feature>
<accession>A0A916RYR8</accession>
<reference evidence="7" key="2">
    <citation type="submission" date="2020-09" db="EMBL/GenBank/DDBJ databases">
        <authorList>
            <person name="Sun Q."/>
            <person name="Zhou Y."/>
        </authorList>
    </citation>
    <scope>NUCLEOTIDE SEQUENCE</scope>
    <source>
        <strain evidence="7">CGMCC 1.15320</strain>
    </source>
</reference>
<dbReference type="EMBL" id="BMIF01000012">
    <property type="protein sequence ID" value="GGA76918.1"/>
    <property type="molecule type" value="Genomic_DNA"/>
</dbReference>
<dbReference type="Gene3D" id="3.10.105.10">
    <property type="entry name" value="Dipeptide-binding Protein, Domain 3"/>
    <property type="match status" value="1"/>
</dbReference>
<dbReference type="Proteomes" id="UP000636264">
    <property type="component" value="Unassembled WGS sequence"/>
</dbReference>
<evidence type="ECO:0000259" key="6">
    <source>
        <dbReference type="Pfam" id="PF00496"/>
    </source>
</evidence>
<evidence type="ECO:0000256" key="4">
    <source>
        <dbReference type="ARBA" id="ARBA00022729"/>
    </source>
</evidence>
<protein>
    <submittedName>
        <fullName evidence="7">Peptide ABC transporter substrate-binding protein</fullName>
    </submittedName>
</protein>
<dbReference type="PANTHER" id="PTHR30290:SF9">
    <property type="entry name" value="OLIGOPEPTIDE-BINDING PROTEIN APPA"/>
    <property type="match status" value="1"/>
</dbReference>
<dbReference type="InterPro" id="IPR030678">
    <property type="entry name" value="Peptide/Ni-bd"/>
</dbReference>
<name>A0A916RYR8_9HYPH</name>
<comment type="similarity">
    <text evidence="2">Belongs to the bacterial solute-binding protein 5 family.</text>
</comment>
<comment type="subcellular location">
    <subcellularLocation>
        <location evidence="1">Periplasm</location>
    </subcellularLocation>
</comment>
<dbReference type="GO" id="GO:1904680">
    <property type="term" value="F:peptide transmembrane transporter activity"/>
    <property type="evidence" value="ECO:0007669"/>
    <property type="project" value="TreeGrafter"/>
</dbReference>
<dbReference type="PANTHER" id="PTHR30290">
    <property type="entry name" value="PERIPLASMIC BINDING COMPONENT OF ABC TRANSPORTER"/>
    <property type="match status" value="1"/>
</dbReference>
<dbReference type="GO" id="GO:0043190">
    <property type="term" value="C:ATP-binding cassette (ABC) transporter complex"/>
    <property type="evidence" value="ECO:0007669"/>
    <property type="project" value="InterPro"/>
</dbReference>
<evidence type="ECO:0000256" key="3">
    <source>
        <dbReference type="ARBA" id="ARBA00022448"/>
    </source>
</evidence>
<keyword evidence="3" id="KW-0813">Transport</keyword>
<dbReference type="InterPro" id="IPR000914">
    <property type="entry name" value="SBP_5_dom"/>
</dbReference>
<dbReference type="AlphaFoldDB" id="A0A916RYR8"/>
<feature type="chain" id="PRO_5037825448" evidence="5">
    <location>
        <begin position="31"/>
        <end position="530"/>
    </location>
</feature>
<sequence length="530" mass="58313">MSSQRLKFRPATAISSLAILAVILPGSVLAQSQPKQGGTLTLVMAGTPNTYDCHAATSITDLTYIAPHYSTLLEFDPEKYPAVKGNAAAEWTVSDDQLTFTFKLHPNIKFHDGSALTAEDVKATYDRLRNPPEGVVSVRASSFENIADIEVVDDTTVAFKMAKAQPGTLELFASPWNCIYSDETLAKDPKLPATEVMGSGPFVFKEHVQGSHWTGERFADYFREGQPYLDGFKVITVDGPGAVNAIASGQADANLRFITPPQRDRIAEARGDKTVFQITESGTVNGVVLNTRKPPFNDPRVRKAFDLAIDRKTGQQNISKLTSAGYIGTILRPSHQYAIKPDELAELPGYGPDIEARRAEARKLLEEAGATGVKVRFVNRNIQDPYQIIGVFAIDQWRQIGADVEMVPVDNAAYFQALKDGSFDIAYDLNAPPSDDATEALLKYVSDSPANYSGFNDPEADRLFEAQRVELDPEKRGELVKELQKRIMGQSTFLHLFRGERIVALPANLKGYTLTPSFYVGHDLAGLWFE</sequence>
<evidence type="ECO:0000256" key="5">
    <source>
        <dbReference type="SAM" id="SignalP"/>
    </source>
</evidence>
<evidence type="ECO:0000256" key="1">
    <source>
        <dbReference type="ARBA" id="ARBA00004418"/>
    </source>
</evidence>
<dbReference type="RefSeq" id="WP_188722272.1">
    <property type="nucleotide sequence ID" value="NZ_BMIF01000012.1"/>
</dbReference>
<dbReference type="InterPro" id="IPR039424">
    <property type="entry name" value="SBP_5"/>
</dbReference>
<evidence type="ECO:0000313" key="7">
    <source>
        <dbReference type="EMBL" id="GGA76918.1"/>
    </source>
</evidence>
<dbReference type="GO" id="GO:0015833">
    <property type="term" value="P:peptide transport"/>
    <property type="evidence" value="ECO:0007669"/>
    <property type="project" value="TreeGrafter"/>
</dbReference>
<gene>
    <name evidence="7" type="ORF">GCM10011385_33760</name>
</gene>
<dbReference type="Pfam" id="PF00496">
    <property type="entry name" value="SBP_bac_5"/>
    <property type="match status" value="1"/>
</dbReference>
<feature type="signal peptide" evidence="5">
    <location>
        <begin position="1"/>
        <end position="30"/>
    </location>
</feature>
<evidence type="ECO:0000256" key="2">
    <source>
        <dbReference type="ARBA" id="ARBA00005695"/>
    </source>
</evidence>
<keyword evidence="8" id="KW-1185">Reference proteome</keyword>
<comment type="caution">
    <text evidence="7">The sequence shown here is derived from an EMBL/GenBank/DDBJ whole genome shotgun (WGS) entry which is preliminary data.</text>
</comment>
<organism evidence="7 8">
    <name type="scientific">Nitratireductor aestuarii</name>
    <dbReference type="NCBI Taxonomy" id="1735103"/>
    <lineage>
        <taxon>Bacteria</taxon>
        <taxon>Pseudomonadati</taxon>
        <taxon>Pseudomonadota</taxon>
        <taxon>Alphaproteobacteria</taxon>
        <taxon>Hyphomicrobiales</taxon>
        <taxon>Phyllobacteriaceae</taxon>
        <taxon>Nitratireductor</taxon>
    </lineage>
</organism>
<dbReference type="Gene3D" id="3.40.190.10">
    <property type="entry name" value="Periplasmic binding protein-like II"/>
    <property type="match status" value="1"/>
</dbReference>